<evidence type="ECO:0000256" key="1">
    <source>
        <dbReference type="ARBA" id="ARBA00006138"/>
    </source>
</evidence>
<dbReference type="GO" id="GO:0046961">
    <property type="term" value="F:proton-transporting ATPase activity, rotational mechanism"/>
    <property type="evidence" value="ECO:0007669"/>
    <property type="project" value="InterPro"/>
</dbReference>
<organism evidence="7 8">
    <name type="scientific">Aedes aegypti</name>
    <name type="common">Yellowfever mosquito</name>
    <name type="synonym">Culex aegypti</name>
    <dbReference type="NCBI Taxonomy" id="7159"/>
    <lineage>
        <taxon>Eukaryota</taxon>
        <taxon>Metazoa</taxon>
        <taxon>Ecdysozoa</taxon>
        <taxon>Arthropoda</taxon>
        <taxon>Hexapoda</taxon>
        <taxon>Insecta</taxon>
        <taxon>Pterygota</taxon>
        <taxon>Neoptera</taxon>
        <taxon>Endopterygota</taxon>
        <taxon>Diptera</taxon>
        <taxon>Nematocera</taxon>
        <taxon>Culicoidea</taxon>
        <taxon>Culicidae</taxon>
        <taxon>Culicinae</taxon>
        <taxon>Aedini</taxon>
        <taxon>Aedes</taxon>
        <taxon>Stegomyia</taxon>
    </lineage>
</organism>
<dbReference type="VEuPathDB" id="VectorBase:AAEL022497"/>
<dbReference type="InterPro" id="IPR004907">
    <property type="entry name" value="ATPase_V1-cplx_csu"/>
</dbReference>
<reference evidence="7" key="2">
    <citation type="journal article" date="2007" name="Science">
        <title>Genome sequence of Aedes aegypti, a major arbovirus vector.</title>
        <authorList>
            <person name="Nene V."/>
            <person name="Wortman J.R."/>
            <person name="Lawson D."/>
            <person name="Haas B."/>
            <person name="Kodira C."/>
            <person name="Tu Z.J."/>
            <person name="Loftus B."/>
            <person name="Xi Z."/>
            <person name="Megy K."/>
            <person name="Grabherr M."/>
            <person name="Ren Q."/>
            <person name="Zdobnov E.M."/>
            <person name="Lobo N.F."/>
            <person name="Campbell K.S."/>
            <person name="Brown S.E."/>
            <person name="Bonaldo M.F."/>
            <person name="Zhu J."/>
            <person name="Sinkins S.P."/>
            <person name="Hogenkamp D.G."/>
            <person name="Amedeo P."/>
            <person name="Arensburger P."/>
            <person name="Atkinson P.W."/>
            <person name="Bidwell S."/>
            <person name="Biedler J."/>
            <person name="Birney E."/>
            <person name="Bruggner R.V."/>
            <person name="Costas J."/>
            <person name="Coy M.R."/>
            <person name="Crabtree J."/>
            <person name="Crawford M."/>
            <person name="Debruyn B."/>
            <person name="Decaprio D."/>
            <person name="Eiglmeier K."/>
            <person name="Eisenstadt E."/>
            <person name="El-Dorry H."/>
            <person name="Gelbart W.M."/>
            <person name="Gomes S.L."/>
            <person name="Hammond M."/>
            <person name="Hannick L.I."/>
            <person name="Hogan J.R."/>
            <person name="Holmes M.H."/>
            <person name="Jaffe D."/>
            <person name="Johnston J.S."/>
            <person name="Kennedy R.C."/>
            <person name="Koo H."/>
            <person name="Kravitz S."/>
            <person name="Kriventseva E.V."/>
            <person name="Kulp D."/>
            <person name="Labutti K."/>
            <person name="Lee E."/>
            <person name="Li S."/>
            <person name="Lovin D.D."/>
            <person name="Mao C."/>
            <person name="Mauceli E."/>
            <person name="Menck C.F."/>
            <person name="Miller J.R."/>
            <person name="Montgomery P."/>
            <person name="Mori A."/>
            <person name="Nascimento A.L."/>
            <person name="Naveira H.F."/>
            <person name="Nusbaum C."/>
            <person name="O'leary S."/>
            <person name="Orvis J."/>
            <person name="Pertea M."/>
            <person name="Quesneville H."/>
            <person name="Reidenbach K.R."/>
            <person name="Rogers Y.H."/>
            <person name="Roth C.W."/>
            <person name="Schneider J.R."/>
            <person name="Schatz M."/>
            <person name="Shumway M."/>
            <person name="Stanke M."/>
            <person name="Stinson E.O."/>
            <person name="Tubio J.M."/>
            <person name="Vanzee J.P."/>
            <person name="Verjovski-Almeida S."/>
            <person name="Werner D."/>
            <person name="White O."/>
            <person name="Wyder S."/>
            <person name="Zeng Q."/>
            <person name="Zhao Q."/>
            <person name="Zhao Y."/>
            <person name="Hill C.A."/>
            <person name="Raikhel A.S."/>
            <person name="Soares M.B."/>
            <person name="Knudson D.L."/>
            <person name="Lee N.H."/>
            <person name="Galagan J."/>
            <person name="Salzberg S.L."/>
            <person name="Paulsen I.T."/>
            <person name="Dimopoulos G."/>
            <person name="Collins F.H."/>
            <person name="Birren B."/>
            <person name="Fraser-Liggett C.M."/>
            <person name="Severson D.W."/>
        </authorList>
    </citation>
    <scope>NUCLEOTIDE SEQUENCE [LARGE SCALE GENOMIC DNA]</scope>
    <source>
        <strain evidence="7">Liverpool</strain>
    </source>
</reference>
<dbReference type="eggNOG" id="KOG2909">
    <property type="taxonomic scope" value="Eukaryota"/>
</dbReference>
<dbReference type="InterPro" id="IPR036132">
    <property type="entry name" value="Vac_ATP_synth_c_sf"/>
</dbReference>
<dbReference type="SUPFAM" id="SSF118203">
    <property type="entry name" value="Vacuolar ATP synthase subunit C"/>
    <property type="match status" value="2"/>
</dbReference>
<dbReference type="Gene3D" id="1.20.1460.10">
    <property type="entry name" value="subunit c (vma5p) of the yeast v-atpase, domain 2"/>
    <property type="match status" value="1"/>
</dbReference>
<evidence type="ECO:0000256" key="5">
    <source>
        <dbReference type="ARBA" id="ARBA00071118"/>
    </source>
</evidence>
<dbReference type="Pfam" id="PF03223">
    <property type="entry name" value="V-ATPase_C"/>
    <property type="match status" value="2"/>
</dbReference>
<dbReference type="GO" id="GO:0005765">
    <property type="term" value="C:lysosomal membrane"/>
    <property type="evidence" value="ECO:0007669"/>
    <property type="project" value="TreeGrafter"/>
</dbReference>
<comment type="function">
    <text evidence="6">Subunit of the V1 complex of vacuolar(H+)-ATPase (V-ATPase), a multisubunit enzyme composed of a peripheral complex (V1) that hydrolyzes ATP and a membrane integral complex (V0) that translocates protons. V-ATPase is responsible for acidifying and maintaining the pH of intracellular compartments and in some cell types, is targeted to the plasma membrane, where it is responsible for acidifying the extracellular environment. Subunit C is necessary for the assembly of the catalytic sector of the enzyme and is likely to have a specific function in its catalytic activity.</text>
</comment>
<evidence type="ECO:0000313" key="8">
    <source>
        <dbReference type="Proteomes" id="UP000682892"/>
    </source>
</evidence>
<dbReference type="PANTHER" id="PTHR10137">
    <property type="entry name" value="V-TYPE PROTON ATPASE SUBUNIT C"/>
    <property type="match status" value="1"/>
</dbReference>
<dbReference type="PaxDb" id="7159-AAEL005173-PA"/>
<dbReference type="Gene3D" id="3.30.70.100">
    <property type="match status" value="1"/>
</dbReference>
<dbReference type="PANTHER" id="PTHR10137:SF0">
    <property type="entry name" value="V-TYPE PROTON ATPASE SUBUNIT C"/>
    <property type="match status" value="1"/>
</dbReference>
<evidence type="ECO:0000256" key="2">
    <source>
        <dbReference type="ARBA" id="ARBA00022448"/>
    </source>
</evidence>
<comment type="subunit">
    <text evidence="6">V-ATPase is a heteromultimeric enzyme made up of two complexes: the ATP-hydrolytic V1 complex and the proton translocation V0 complex. The V1 complex consists of three catalytic AB heterodimers that form a heterohexamer, three peripheral stalks each consisting of EG heterodimers, one central rotor including subunits D and F, and the regulatory subunits C and H. The proton translocation complex V0 consists of the proton transport subunit a, a ring of proteolipid subunits c9c'', rotary subunit d, subunits e and f, and two accessory subunits.</text>
</comment>
<dbReference type="Gene3D" id="3.30.70.1180">
    <property type="entry name" value="Vacuolar atp synthase subunit c, domain 1"/>
    <property type="match status" value="1"/>
</dbReference>
<dbReference type="OMA" id="KVMANEW"/>
<dbReference type="GO" id="GO:0000221">
    <property type="term" value="C:vacuolar proton-transporting V-type ATPase, V1 domain"/>
    <property type="evidence" value="ECO:0007669"/>
    <property type="project" value="TreeGrafter"/>
</dbReference>
<protein>
    <recommendedName>
        <fullName evidence="5 6">V-type proton ATPase subunit C</fullName>
    </recommendedName>
</protein>
<keyword evidence="2 6" id="KW-0813">Transport</keyword>
<dbReference type="STRING" id="7159.Q17AU2"/>
<reference evidence="7" key="3">
    <citation type="submission" date="2012-09" db="EMBL/GenBank/DDBJ databases">
        <authorList>
            <consortium name="VectorBase"/>
        </authorList>
    </citation>
    <scope>NUCLEOTIDE SEQUENCE</scope>
    <source>
        <strain evidence="7">Liverpool</strain>
    </source>
</reference>
<evidence type="ECO:0000256" key="6">
    <source>
        <dbReference type="RuleBase" id="RU364010"/>
    </source>
</evidence>
<dbReference type="HOGENOM" id="CLU_017554_3_1_1"/>
<dbReference type="FunFam" id="3.30.70.100:FF:000002">
    <property type="entry name" value="V-type proton ATPase subunit C"/>
    <property type="match status" value="1"/>
</dbReference>
<dbReference type="EMBL" id="CH477330">
    <property type="protein sequence ID" value="EAT43366.1"/>
    <property type="molecule type" value="Genomic_DNA"/>
</dbReference>
<evidence type="ECO:0000313" key="7">
    <source>
        <dbReference type="EMBL" id="EAT43366.1"/>
    </source>
</evidence>
<dbReference type="AlphaFoldDB" id="Q17AU2"/>
<name>Q17AU2_AEDAE</name>
<dbReference type="CDD" id="cd14785">
    <property type="entry name" value="V-ATPase_C"/>
    <property type="match status" value="1"/>
</dbReference>
<dbReference type="VEuPathDB" id="VectorBase:AAEL027290"/>
<sequence>MSEYWLISAPGDKTCQQTWETMNNLTSKQNNLCENFKFHIPDLKVGTLDQLVGLSDDLGKLDAYVEQSTRKIASYLGDVLEDQRDKLYENLQANNSNFIFMGVFDTVFCIELNYIRPRHDFSEEFSTIIASKPMIGRLSIAPNFHNCCIPCFLKFYLSNQLNLIKCYSFKIGDDDLLIFIYKLFFSSFHFKVIELYQIQLTFCFRPGPPDESPLNDPGDNCFNTLSSTSQQQLQQRRSCTDLSNHGTNSSCGYCSHHTNSSASGSERDMDSSSCVCVASGSMPDSPVIVEITDSLECQKQQSPHPQSTTANVPLFFGARKRSHSSNCNVLSSDPEPDHDRDHDHESSFEWWFHRRKSSHKSRYWQSMRQPSLYKKCVPKMFPHTVNNFLALTLIPVLFPFSYLSLDDLTTYITRFQWDLAKYPTKQSLRNIADIISKQVGQIDADLKTKSAAYNNLKGNLQNLEKKQTGSLLTRNLADLVKREHFILDSEYLTTLLVIVPKQMVNDWNANYEKITDMIVPRSSQLITQDNDYALCTVTLFKKVVDEFKLHARERKFVVREFTYNEEELAAGKNEITKLVTDKKKQFGPLVRWLKVNFSECFCAWIHVKALRVFVESVLRYGLPVNFQAILIHPNKKNTKRLRDVLMQLYGHLDGSAASSGGNADNVDIPGLGFGQSEYYPYVYYKLNIDMVENKV</sequence>
<comment type="similarity">
    <text evidence="1 6">Belongs to the V-ATPase C subunit family.</text>
</comment>
<accession>Q17AU2</accession>
<evidence type="ECO:0000256" key="4">
    <source>
        <dbReference type="ARBA" id="ARBA00023065"/>
    </source>
</evidence>
<reference evidence="7" key="1">
    <citation type="submission" date="2005-10" db="EMBL/GenBank/DDBJ databases">
        <authorList>
            <person name="Loftus B.J."/>
            <person name="Nene V.M."/>
            <person name="Hannick L.I."/>
            <person name="Bidwell S."/>
            <person name="Haas B."/>
            <person name="Amedeo P."/>
            <person name="Orvis J."/>
            <person name="Wortman J.R."/>
            <person name="White O.R."/>
            <person name="Salzberg S."/>
            <person name="Shumway M."/>
            <person name="Koo H."/>
            <person name="Zhao Y."/>
            <person name="Holmes M."/>
            <person name="Miller J."/>
            <person name="Schatz M."/>
            <person name="Pop M."/>
            <person name="Pai G."/>
            <person name="Utterback T."/>
            <person name="Rogers Y.-H."/>
            <person name="Kravitz S."/>
            <person name="Fraser C.M."/>
        </authorList>
    </citation>
    <scope>NUCLEOTIDE SEQUENCE</scope>
    <source>
        <strain evidence="7">Liverpool</strain>
    </source>
</reference>
<proteinExistence type="inferred from homology"/>
<dbReference type="PhylomeDB" id="Q17AU2"/>
<keyword evidence="3 6" id="KW-0375">Hydrogen ion transport</keyword>
<dbReference type="Proteomes" id="UP000682892">
    <property type="component" value="Unassembled WGS sequence"/>
</dbReference>
<keyword evidence="4 6" id="KW-0406">Ion transport</keyword>
<evidence type="ECO:0000256" key="3">
    <source>
        <dbReference type="ARBA" id="ARBA00022781"/>
    </source>
</evidence>
<gene>
    <name evidence="7" type="ORF">AaeL_AAEL005173</name>
</gene>